<keyword evidence="3" id="KW-0479">Metal-binding</keyword>
<dbReference type="SUPFAM" id="SSF52833">
    <property type="entry name" value="Thioredoxin-like"/>
    <property type="match status" value="1"/>
</dbReference>
<name>A0A7L3X2L0_9GRUI</name>
<evidence type="ECO:0000256" key="3">
    <source>
        <dbReference type="PIRSR" id="PIRSR603782-1"/>
    </source>
</evidence>
<dbReference type="Gene3D" id="3.40.30.10">
    <property type="entry name" value="Glutaredoxin"/>
    <property type="match status" value="1"/>
</dbReference>
<dbReference type="OrthoDB" id="76676at2759"/>
<comment type="caution">
    <text evidence="5">The sequence shown here is derived from an EMBL/GenBank/DDBJ whole genome shotgun (WGS) entry which is preliminary data.</text>
</comment>
<protein>
    <submittedName>
        <fullName evidence="5">SCO2 protein</fullName>
    </submittedName>
</protein>
<accession>A0A7L3X2L0</accession>
<evidence type="ECO:0000256" key="2">
    <source>
        <dbReference type="ARBA" id="ARBA00010996"/>
    </source>
</evidence>
<feature type="binding site" evidence="3">
    <location>
        <position position="81"/>
    </location>
    <ligand>
        <name>Cu cation</name>
        <dbReference type="ChEBI" id="CHEBI:23378"/>
    </ligand>
</feature>
<dbReference type="PANTHER" id="PTHR12151">
    <property type="entry name" value="ELECTRON TRANSPORT PROTIN SCO1/SENC FAMILY MEMBER"/>
    <property type="match status" value="1"/>
</dbReference>
<dbReference type="GO" id="GO:0046872">
    <property type="term" value="F:metal ion binding"/>
    <property type="evidence" value="ECO:0007669"/>
    <property type="project" value="UniProtKB-KW"/>
</dbReference>
<comment type="similarity">
    <text evidence="2">Belongs to the SCO1/2 family.</text>
</comment>
<keyword evidence="4" id="KW-1015">Disulfide bond</keyword>
<dbReference type="Pfam" id="PF02630">
    <property type="entry name" value="SCO1-SenC"/>
    <property type="match status" value="1"/>
</dbReference>
<proteinExistence type="inferred from homology"/>
<sequence>LRRRLATVAAVSATALALWLYLRQEKQRRYQARRREQLQALAVGQGDFQLLDHTGRARRKADFHGQWVLLYFGFTHCPDICPEELEKLCRVVELLEEEQPALPLVQPLFITVDPERDDVAAMARYVRDFHPRLLGLTGSPEEVKKVGAAYRVYASAGPKDEEGGYAVDHTVIIYLLGPDGLFLDYYGRGRTDAQIAQSVRRHMDTYQPIQL</sequence>
<organism evidence="5 6">
    <name type="scientific">Atlantisia rogersi</name>
    <name type="common">Inaccessible Island rail</name>
    <dbReference type="NCBI Taxonomy" id="2478892"/>
    <lineage>
        <taxon>Eukaryota</taxon>
        <taxon>Metazoa</taxon>
        <taxon>Chordata</taxon>
        <taxon>Craniata</taxon>
        <taxon>Vertebrata</taxon>
        <taxon>Euteleostomi</taxon>
        <taxon>Archelosauria</taxon>
        <taxon>Archosauria</taxon>
        <taxon>Dinosauria</taxon>
        <taxon>Saurischia</taxon>
        <taxon>Theropoda</taxon>
        <taxon>Coelurosauria</taxon>
        <taxon>Aves</taxon>
        <taxon>Neognathae</taxon>
        <taxon>Neoaves</taxon>
        <taxon>Gruiformes</taxon>
        <taxon>Rallidae</taxon>
        <taxon>Atlantisia</taxon>
    </lineage>
</organism>
<dbReference type="Proteomes" id="UP000518911">
    <property type="component" value="Unassembled WGS sequence"/>
</dbReference>
<dbReference type="FunFam" id="3.40.30.10:FF:000013">
    <property type="entry name" value="Blast:Protein SCO1 homolog, mitochondrial"/>
    <property type="match status" value="1"/>
</dbReference>
<dbReference type="AlphaFoldDB" id="A0A7L3X2L0"/>
<feature type="binding site" evidence="3">
    <location>
        <position position="169"/>
    </location>
    <ligand>
        <name>Cu cation</name>
        <dbReference type="ChEBI" id="CHEBI:23378"/>
    </ligand>
</feature>
<feature type="binding site" evidence="3">
    <location>
        <position position="77"/>
    </location>
    <ligand>
        <name>Cu cation</name>
        <dbReference type="ChEBI" id="CHEBI:23378"/>
    </ligand>
</feature>
<dbReference type="InterPro" id="IPR003782">
    <property type="entry name" value="SCO1/SenC"/>
</dbReference>
<evidence type="ECO:0000256" key="1">
    <source>
        <dbReference type="ARBA" id="ARBA00004434"/>
    </source>
</evidence>
<evidence type="ECO:0000256" key="4">
    <source>
        <dbReference type="PIRSR" id="PIRSR603782-2"/>
    </source>
</evidence>
<keyword evidence="6" id="KW-1185">Reference proteome</keyword>
<feature type="non-terminal residue" evidence="5">
    <location>
        <position position="211"/>
    </location>
</feature>
<dbReference type="CDD" id="cd02968">
    <property type="entry name" value="SCO"/>
    <property type="match status" value="1"/>
</dbReference>
<evidence type="ECO:0000313" key="6">
    <source>
        <dbReference type="Proteomes" id="UP000518911"/>
    </source>
</evidence>
<dbReference type="EMBL" id="VZUJ01140096">
    <property type="protein sequence ID" value="NXV82607.1"/>
    <property type="molecule type" value="Genomic_DNA"/>
</dbReference>
<evidence type="ECO:0000313" key="5">
    <source>
        <dbReference type="EMBL" id="NXV82607.1"/>
    </source>
</evidence>
<feature type="disulfide bond" description="Redox-active" evidence="4">
    <location>
        <begin position="77"/>
        <end position="81"/>
    </location>
</feature>
<dbReference type="PANTHER" id="PTHR12151:SF2">
    <property type="entry name" value="PROTEIN SCO2 HOMOLOG, MITOCHONDRIAL"/>
    <property type="match status" value="1"/>
</dbReference>
<dbReference type="GO" id="GO:0033617">
    <property type="term" value="P:mitochondrial respiratory chain complex IV assembly"/>
    <property type="evidence" value="ECO:0007669"/>
    <property type="project" value="TreeGrafter"/>
</dbReference>
<reference evidence="5 6" key="1">
    <citation type="submission" date="2019-09" db="EMBL/GenBank/DDBJ databases">
        <title>Bird 10,000 Genomes (B10K) Project - Family phase.</title>
        <authorList>
            <person name="Zhang G."/>
        </authorList>
    </citation>
    <scope>NUCLEOTIDE SEQUENCE [LARGE SCALE GENOMIC DNA]</scope>
    <source>
        <strain evidence="5">OUT-0055</strain>
        <tissue evidence="5">Blood</tissue>
    </source>
</reference>
<dbReference type="GO" id="GO:0005743">
    <property type="term" value="C:mitochondrial inner membrane"/>
    <property type="evidence" value="ECO:0007669"/>
    <property type="project" value="UniProtKB-SubCell"/>
</dbReference>
<feature type="non-terminal residue" evidence="5">
    <location>
        <position position="1"/>
    </location>
</feature>
<dbReference type="InterPro" id="IPR036249">
    <property type="entry name" value="Thioredoxin-like_sf"/>
</dbReference>
<keyword evidence="3" id="KW-0186">Copper</keyword>
<comment type="subcellular location">
    <subcellularLocation>
        <location evidence="1">Mitochondrion inner membrane</location>
        <topology evidence="1">Single-pass membrane protein</topology>
    </subcellularLocation>
</comment>
<gene>
    <name evidence="5" type="primary">Sco2</name>
    <name evidence="5" type="ORF">ATLROG_R13776</name>
</gene>